<protein>
    <submittedName>
        <fullName evidence="2">Uncharacterized protein</fullName>
    </submittedName>
</protein>
<dbReference type="EMBL" id="JAUDFV010000154">
    <property type="protein sequence ID" value="KAL2716731.1"/>
    <property type="molecule type" value="Genomic_DNA"/>
</dbReference>
<feature type="chain" id="PRO_5044817666" evidence="1">
    <location>
        <begin position="24"/>
        <end position="180"/>
    </location>
</feature>
<evidence type="ECO:0000256" key="1">
    <source>
        <dbReference type="SAM" id="SignalP"/>
    </source>
</evidence>
<proteinExistence type="predicted"/>
<accession>A0ABD2A801</accession>
<name>A0ABD2A801_VESSQ</name>
<keyword evidence="1" id="KW-0732">Signal</keyword>
<reference evidence="2 3" key="1">
    <citation type="journal article" date="2024" name="Ann. Entomol. Soc. Am.">
        <title>Genomic analyses of the southern and eastern yellowjacket wasps (Hymenoptera: Vespidae) reveal evolutionary signatures of social life.</title>
        <authorList>
            <person name="Catto M.A."/>
            <person name="Caine P.B."/>
            <person name="Orr S.E."/>
            <person name="Hunt B.G."/>
            <person name="Goodisman M.A.D."/>
        </authorList>
    </citation>
    <scope>NUCLEOTIDE SEQUENCE [LARGE SCALE GENOMIC DNA]</scope>
    <source>
        <strain evidence="2">233</strain>
        <tissue evidence="2">Head and thorax</tissue>
    </source>
</reference>
<gene>
    <name evidence="2" type="ORF">V1478_014407</name>
</gene>
<sequence>MFASSISLFFLFIPLLPQRYSIAFSSNATLPSASTLYSCSGTGAVGLFSCSISFFAGISPSSFKFTCSMLAFFGFGNISQLNFDNDSLFTVNSTSVLFFGAERLYSISAIFFLRLTISNVVLSKEDSSSDFMIEEPLSNSSVLFLFVVCESNLDSAYHKIQNNPCLQRIVKLQIFLPDMV</sequence>
<keyword evidence="3" id="KW-1185">Reference proteome</keyword>
<feature type="signal peptide" evidence="1">
    <location>
        <begin position="1"/>
        <end position="23"/>
    </location>
</feature>
<dbReference type="Proteomes" id="UP001607302">
    <property type="component" value="Unassembled WGS sequence"/>
</dbReference>
<evidence type="ECO:0000313" key="2">
    <source>
        <dbReference type="EMBL" id="KAL2716731.1"/>
    </source>
</evidence>
<comment type="caution">
    <text evidence="2">The sequence shown here is derived from an EMBL/GenBank/DDBJ whole genome shotgun (WGS) entry which is preliminary data.</text>
</comment>
<dbReference type="AlphaFoldDB" id="A0ABD2A801"/>
<evidence type="ECO:0000313" key="3">
    <source>
        <dbReference type="Proteomes" id="UP001607302"/>
    </source>
</evidence>
<organism evidence="2 3">
    <name type="scientific">Vespula squamosa</name>
    <name type="common">Southern yellow jacket</name>
    <name type="synonym">Wasp</name>
    <dbReference type="NCBI Taxonomy" id="30214"/>
    <lineage>
        <taxon>Eukaryota</taxon>
        <taxon>Metazoa</taxon>
        <taxon>Ecdysozoa</taxon>
        <taxon>Arthropoda</taxon>
        <taxon>Hexapoda</taxon>
        <taxon>Insecta</taxon>
        <taxon>Pterygota</taxon>
        <taxon>Neoptera</taxon>
        <taxon>Endopterygota</taxon>
        <taxon>Hymenoptera</taxon>
        <taxon>Apocrita</taxon>
        <taxon>Aculeata</taxon>
        <taxon>Vespoidea</taxon>
        <taxon>Vespidae</taxon>
        <taxon>Vespinae</taxon>
        <taxon>Vespula</taxon>
    </lineage>
</organism>